<dbReference type="FunFam" id="3.40.33.10:FF:000001">
    <property type="entry name" value="Cysteine-rich secretory protein LCCL domain containing 1"/>
    <property type="match status" value="1"/>
</dbReference>
<feature type="region of interest" description="Disordered" evidence="6">
    <location>
        <begin position="243"/>
        <end position="276"/>
    </location>
</feature>
<evidence type="ECO:0000256" key="3">
    <source>
        <dbReference type="ARBA" id="ARBA00022729"/>
    </source>
</evidence>
<dbReference type="Gene3D" id="2.170.130.20">
    <property type="entry name" value="LCCL-like domain"/>
    <property type="match status" value="1"/>
</dbReference>
<evidence type="ECO:0000256" key="1">
    <source>
        <dbReference type="ARBA" id="ARBA00004613"/>
    </source>
</evidence>
<dbReference type="SUPFAM" id="SSF55797">
    <property type="entry name" value="PR-1-like"/>
    <property type="match status" value="1"/>
</dbReference>
<evidence type="ECO:0000256" key="2">
    <source>
        <dbReference type="ARBA" id="ARBA00022525"/>
    </source>
</evidence>
<evidence type="ECO:0000256" key="7">
    <source>
        <dbReference type="SAM" id="SignalP"/>
    </source>
</evidence>
<dbReference type="CDD" id="cd18813">
    <property type="entry name" value="CAP_CRISPLD1"/>
    <property type="match status" value="1"/>
</dbReference>
<dbReference type="InterPro" id="IPR018244">
    <property type="entry name" value="Allrgn_V5/Tpx1_CS"/>
</dbReference>
<reference evidence="9" key="4">
    <citation type="submission" date="2025-08" db="UniProtKB">
        <authorList>
            <consortium name="Ensembl"/>
        </authorList>
    </citation>
    <scope>IDENTIFICATION</scope>
</reference>
<evidence type="ECO:0000313" key="9">
    <source>
        <dbReference type="Ensembl" id="ENSCMIP00000004344.1"/>
    </source>
</evidence>
<dbReference type="Ensembl" id="ENSCMIT00000004506.1">
    <property type="protein sequence ID" value="ENSCMIP00000004344.1"/>
    <property type="gene ID" value="ENSCMIG00000002577.1"/>
</dbReference>
<gene>
    <name evidence="9" type="primary">LOC103174580</name>
</gene>
<dbReference type="InterPro" id="IPR036609">
    <property type="entry name" value="LCCL_sf"/>
</dbReference>
<dbReference type="GO" id="GO:0005576">
    <property type="term" value="C:extracellular region"/>
    <property type="evidence" value="ECO:0007669"/>
    <property type="project" value="UniProtKB-SubCell"/>
</dbReference>
<dbReference type="GeneTree" id="ENSGT00940000156473"/>
<dbReference type="PANTHER" id="PTHR31331">
    <property type="entry name" value="LCCL DOMAIN PROTEIN (AFU_ORTHOLOGUE AFUA_5G08630)"/>
    <property type="match status" value="1"/>
</dbReference>
<sequence length="479" mass="54702">LVCKWSELGWTRLTALLLIAQTVVATTSPNATAELDKEEHQWTTRRAKRSITDSDRQVILDLHNKLRGQVSPRASNMEYMTWDVELERSSEAWASTCRWEHGPGYLLPSIGQNLGAHWGRYRPPTFHVQAWYDEVRDYVYPYSQECNPWCPFRCSGPVCTHYTQVVWATSNKIGCAINLCTNMNIWGQVWPRAIYLVCNYSPKGNWWGHAPYKYGRPCSACPPSYGGGCRENLCYKEDGAEKHFTPEPEEETNEVERQRTKARARTHQPTDSSRTDVTDMNEVINTEQMSQLLTCETKLRDRCKGTTCNRYECPAGCLESKAKVIGTLHYEMQSSVCRAGIHYGVLDNEGGWVDITRQGKKPFFIKNNRNGHNIHMSFTPHFNDPVLLSAFRIYCPKNCLQENPHLARVIGTHIYSDRSSICRTAVHAGIIRNHLGGYIDIMPIDKKKYYSGSYQNGIFSERSEQQTKSADLVGNQTYG</sequence>
<feature type="domain" description="LCCL" evidence="8">
    <location>
        <begin position="289"/>
        <end position="371"/>
    </location>
</feature>
<dbReference type="Proteomes" id="UP000314986">
    <property type="component" value="Unassembled WGS sequence"/>
</dbReference>
<reference evidence="10" key="3">
    <citation type="journal article" date="2014" name="Nature">
        <title>Elephant shark genome provides unique insights into gnathostome evolution.</title>
        <authorList>
            <consortium name="International Elephant Shark Genome Sequencing Consortium"/>
            <person name="Venkatesh B."/>
            <person name="Lee A.P."/>
            <person name="Ravi V."/>
            <person name="Maurya A.K."/>
            <person name="Lian M.M."/>
            <person name="Swann J.B."/>
            <person name="Ohta Y."/>
            <person name="Flajnik M.F."/>
            <person name="Sutoh Y."/>
            <person name="Kasahara M."/>
            <person name="Hoon S."/>
            <person name="Gangu V."/>
            <person name="Roy S.W."/>
            <person name="Irimia M."/>
            <person name="Korzh V."/>
            <person name="Kondrychyn I."/>
            <person name="Lim Z.W."/>
            <person name="Tay B.H."/>
            <person name="Tohari S."/>
            <person name="Kong K.W."/>
            <person name="Ho S."/>
            <person name="Lorente-Galdos B."/>
            <person name="Quilez J."/>
            <person name="Marques-Bonet T."/>
            <person name="Raney B.J."/>
            <person name="Ingham P.W."/>
            <person name="Tay A."/>
            <person name="Hillier L.W."/>
            <person name="Minx P."/>
            <person name="Boehm T."/>
            <person name="Wilson R.K."/>
            <person name="Brenner S."/>
            <person name="Warren W.C."/>
        </authorList>
    </citation>
    <scope>NUCLEOTIDE SEQUENCE [LARGE SCALE GENOMIC DNA]</scope>
</reference>
<evidence type="ECO:0000256" key="4">
    <source>
        <dbReference type="ARBA" id="ARBA00022737"/>
    </source>
</evidence>
<dbReference type="SMART" id="SM00198">
    <property type="entry name" value="SCP"/>
    <property type="match status" value="1"/>
</dbReference>
<organism evidence="9 10">
    <name type="scientific">Callorhinchus milii</name>
    <name type="common">Ghost shark</name>
    <dbReference type="NCBI Taxonomy" id="7868"/>
    <lineage>
        <taxon>Eukaryota</taxon>
        <taxon>Metazoa</taxon>
        <taxon>Chordata</taxon>
        <taxon>Craniata</taxon>
        <taxon>Vertebrata</taxon>
        <taxon>Chondrichthyes</taxon>
        <taxon>Holocephali</taxon>
        <taxon>Chimaeriformes</taxon>
        <taxon>Callorhinchidae</taxon>
        <taxon>Callorhinchus</taxon>
    </lineage>
</organism>
<dbReference type="PRINTS" id="PR00837">
    <property type="entry name" value="V5TPXLIKE"/>
</dbReference>
<dbReference type="Pfam" id="PF03815">
    <property type="entry name" value="LCCL"/>
    <property type="match status" value="2"/>
</dbReference>
<feature type="domain" description="LCCL" evidence="8">
    <location>
        <begin position="392"/>
        <end position="470"/>
    </location>
</feature>
<keyword evidence="2" id="KW-0964">Secreted</keyword>
<dbReference type="Pfam" id="PF00188">
    <property type="entry name" value="CAP"/>
    <property type="match status" value="1"/>
</dbReference>
<evidence type="ECO:0000259" key="8">
    <source>
        <dbReference type="PROSITE" id="PS50820"/>
    </source>
</evidence>
<evidence type="ECO:0000256" key="6">
    <source>
        <dbReference type="SAM" id="MobiDB-lite"/>
    </source>
</evidence>
<dbReference type="InterPro" id="IPR001283">
    <property type="entry name" value="CRISP-related"/>
</dbReference>
<dbReference type="SUPFAM" id="SSF69848">
    <property type="entry name" value="LCCL domain"/>
    <property type="match status" value="2"/>
</dbReference>
<keyword evidence="5" id="KW-1015">Disulfide bond</keyword>
<dbReference type="PROSITE" id="PS50820">
    <property type="entry name" value="LCCL"/>
    <property type="match status" value="2"/>
</dbReference>
<dbReference type="InterPro" id="IPR004043">
    <property type="entry name" value="LCCL"/>
</dbReference>
<comment type="subcellular location">
    <subcellularLocation>
        <location evidence="1">Secreted</location>
    </subcellularLocation>
</comment>
<dbReference type="PROSITE" id="PS01010">
    <property type="entry name" value="CRISP_2"/>
    <property type="match status" value="1"/>
</dbReference>
<keyword evidence="3 7" id="KW-0732">Signal</keyword>
<dbReference type="InterPro" id="IPR051957">
    <property type="entry name" value="CRISP-LCCL_domain"/>
</dbReference>
<dbReference type="Gene3D" id="3.40.33.10">
    <property type="entry name" value="CAP"/>
    <property type="match status" value="1"/>
</dbReference>
<evidence type="ECO:0000313" key="10">
    <source>
        <dbReference type="Proteomes" id="UP000314986"/>
    </source>
</evidence>
<dbReference type="FunFam" id="2.170.130.20:FF:000001">
    <property type="entry name" value="Cysteine-rich secretory protein LCCL domain-containing 1"/>
    <property type="match status" value="2"/>
</dbReference>
<dbReference type="InterPro" id="IPR014044">
    <property type="entry name" value="CAP_dom"/>
</dbReference>
<reference evidence="9" key="5">
    <citation type="submission" date="2025-09" db="UniProtKB">
        <authorList>
            <consortium name="Ensembl"/>
        </authorList>
    </citation>
    <scope>IDENTIFICATION</scope>
</reference>
<feature type="signal peptide" evidence="7">
    <location>
        <begin position="1"/>
        <end position="25"/>
    </location>
</feature>
<dbReference type="AlphaFoldDB" id="A0A4W3H2P7"/>
<name>A0A4W3H2P7_CALMI</name>
<protein>
    <submittedName>
        <fullName evidence="9">Cysteine-rich secretory protein LCCL domain containing 1b</fullName>
    </submittedName>
</protein>
<keyword evidence="10" id="KW-1185">Reference proteome</keyword>
<dbReference type="SMART" id="SM00603">
    <property type="entry name" value="LCCL"/>
    <property type="match status" value="2"/>
</dbReference>
<proteinExistence type="predicted"/>
<evidence type="ECO:0000256" key="5">
    <source>
        <dbReference type="ARBA" id="ARBA00023157"/>
    </source>
</evidence>
<feature type="chain" id="PRO_5021497410" evidence="7">
    <location>
        <begin position="26"/>
        <end position="479"/>
    </location>
</feature>
<dbReference type="PANTHER" id="PTHR31331:SF9">
    <property type="entry name" value="CYSTEINE-RICH SECRETORY PROTEIN LCCL DOMAIN-CONTAINING 1"/>
    <property type="match status" value="1"/>
</dbReference>
<accession>A0A4W3H2P7</accession>
<reference evidence="10" key="1">
    <citation type="journal article" date="2006" name="Science">
        <title>Ancient noncoding elements conserved in the human genome.</title>
        <authorList>
            <person name="Venkatesh B."/>
            <person name="Kirkness E.F."/>
            <person name="Loh Y.H."/>
            <person name="Halpern A.L."/>
            <person name="Lee A.P."/>
            <person name="Johnson J."/>
            <person name="Dandona N."/>
            <person name="Viswanathan L.D."/>
            <person name="Tay A."/>
            <person name="Venter J.C."/>
            <person name="Strausberg R.L."/>
            <person name="Brenner S."/>
        </authorList>
    </citation>
    <scope>NUCLEOTIDE SEQUENCE [LARGE SCALE GENOMIC DNA]</scope>
</reference>
<reference evidence="10" key="2">
    <citation type="journal article" date="2007" name="PLoS Biol.">
        <title>Survey sequencing and comparative analysis of the elephant shark (Callorhinchus milii) genome.</title>
        <authorList>
            <person name="Venkatesh B."/>
            <person name="Kirkness E.F."/>
            <person name="Loh Y.H."/>
            <person name="Halpern A.L."/>
            <person name="Lee A.P."/>
            <person name="Johnson J."/>
            <person name="Dandona N."/>
            <person name="Viswanathan L.D."/>
            <person name="Tay A."/>
            <person name="Venter J.C."/>
            <person name="Strausberg R.L."/>
            <person name="Brenner S."/>
        </authorList>
    </citation>
    <scope>NUCLEOTIDE SEQUENCE [LARGE SCALE GENOMIC DNA]</scope>
</reference>
<dbReference type="InterPro" id="IPR035940">
    <property type="entry name" value="CAP_sf"/>
</dbReference>
<keyword evidence="4" id="KW-0677">Repeat</keyword>